<dbReference type="Pfam" id="PF00501">
    <property type="entry name" value="AMP-binding"/>
    <property type="match status" value="1"/>
</dbReference>
<dbReference type="PROSITE" id="PS00455">
    <property type="entry name" value="AMP_BINDING"/>
    <property type="match status" value="1"/>
</dbReference>
<evidence type="ECO:0000313" key="6">
    <source>
        <dbReference type="EMBL" id="KAA8996658.1"/>
    </source>
</evidence>
<evidence type="ECO:0000259" key="4">
    <source>
        <dbReference type="Pfam" id="PF00501"/>
    </source>
</evidence>
<dbReference type="InterPro" id="IPR019999">
    <property type="entry name" value="Anth_synth_I-like"/>
</dbReference>
<dbReference type="GO" id="GO:0016878">
    <property type="term" value="F:acid-thiol ligase activity"/>
    <property type="evidence" value="ECO:0007669"/>
    <property type="project" value="UniProtKB-ARBA"/>
</dbReference>
<dbReference type="CDD" id="cd05920">
    <property type="entry name" value="23DHB-AMP_lg"/>
    <property type="match status" value="1"/>
</dbReference>
<keyword evidence="2" id="KW-0436">Ligase</keyword>
<dbReference type="PANTHER" id="PTHR43767">
    <property type="entry name" value="LONG-CHAIN-FATTY-ACID--COA LIGASE"/>
    <property type="match status" value="1"/>
</dbReference>
<dbReference type="FunFam" id="2.30.38.10:FF:000003">
    <property type="entry name" value="Vibriobactin-specific 2,3-dihydroxybenzoate-AMP ligase"/>
    <property type="match status" value="1"/>
</dbReference>
<evidence type="ECO:0000313" key="7">
    <source>
        <dbReference type="Proteomes" id="UP000335415"/>
    </source>
</evidence>
<dbReference type="InterPro" id="IPR025110">
    <property type="entry name" value="AMP-bd_C"/>
</dbReference>
<feature type="domain" description="AMP-dependent synthetase/ligase" evidence="4">
    <location>
        <begin position="35"/>
        <end position="396"/>
    </location>
</feature>
<dbReference type="SUPFAM" id="SSF56801">
    <property type="entry name" value="Acetyl-CoA synthetase-like"/>
    <property type="match status" value="1"/>
</dbReference>
<name>A0A5J5FT73_9GAMM</name>
<dbReference type="Pfam" id="PF13193">
    <property type="entry name" value="AMP-binding_C"/>
    <property type="match status" value="1"/>
</dbReference>
<dbReference type="EMBL" id="VYKJ01000013">
    <property type="protein sequence ID" value="KAA8996658.1"/>
    <property type="molecule type" value="Genomic_DNA"/>
</dbReference>
<evidence type="ECO:0000259" key="3">
    <source>
        <dbReference type="Pfam" id="PF00425"/>
    </source>
</evidence>
<dbReference type="SUPFAM" id="SSF56322">
    <property type="entry name" value="ADC synthase"/>
    <property type="match status" value="1"/>
</dbReference>
<dbReference type="GO" id="GO:0016833">
    <property type="term" value="F:oxo-acid-lyase activity"/>
    <property type="evidence" value="ECO:0007669"/>
    <property type="project" value="InterPro"/>
</dbReference>
<dbReference type="Gene3D" id="2.30.38.10">
    <property type="entry name" value="Luciferase, Domain 3"/>
    <property type="match status" value="1"/>
</dbReference>
<comment type="caution">
    <text evidence="6">The sequence shown here is derived from an EMBL/GenBank/DDBJ whole genome shotgun (WGS) entry which is preliminary data.</text>
</comment>
<dbReference type="Pfam" id="PF00425">
    <property type="entry name" value="Chorismate_bind"/>
    <property type="match status" value="1"/>
</dbReference>
<evidence type="ECO:0000259" key="5">
    <source>
        <dbReference type="Pfam" id="PF13193"/>
    </source>
</evidence>
<evidence type="ECO:0000256" key="2">
    <source>
        <dbReference type="ARBA" id="ARBA00022598"/>
    </source>
</evidence>
<dbReference type="AlphaFoldDB" id="A0A5J5FT73"/>
<feature type="domain" description="Chorismate-utilising enzyme C-terminal" evidence="3">
    <location>
        <begin position="717"/>
        <end position="970"/>
    </location>
</feature>
<keyword evidence="7" id="KW-1185">Reference proteome</keyword>
<organism evidence="6 7">
    <name type="scientific">Affinibrenneria salicis</name>
    <dbReference type="NCBI Taxonomy" id="2590031"/>
    <lineage>
        <taxon>Bacteria</taxon>
        <taxon>Pseudomonadati</taxon>
        <taxon>Pseudomonadota</taxon>
        <taxon>Gammaproteobacteria</taxon>
        <taxon>Enterobacterales</taxon>
        <taxon>Pectobacteriaceae</taxon>
        <taxon>Affinibrenneria</taxon>
    </lineage>
</organism>
<dbReference type="Gene3D" id="3.30.300.30">
    <property type="match status" value="1"/>
</dbReference>
<dbReference type="InterPro" id="IPR020845">
    <property type="entry name" value="AMP-binding_CS"/>
</dbReference>
<dbReference type="PANTHER" id="PTHR43767:SF1">
    <property type="entry name" value="NONRIBOSOMAL PEPTIDE SYNTHASE PES1 (EUROFUNG)-RELATED"/>
    <property type="match status" value="1"/>
</dbReference>
<sequence length="985" mass="108488">MGIRRLNYGLTGDAAKKEGEDDGSLDLTLEQLPQVWAQRYGERIALVEGTVKCTYADLSRRADSLASGFMSLGIHRGDRVLLQLPNGISFALSFFALLRLGAIPLLAMPAQRLDDLSALCGQAAPVACIMPDRFQGFDYRVMAKELQALHPAMRYVVVDGDPDLFVSLNGLASGPDRLTYSPCSRDTALLLQSGGTTGVPKLIPRTHGDYIYNARACAALCRLDAASVYLASLPIAHNFTLACPGLLGTLSAGGRVVMAKTAACDEAFALIERERVTIASLVPPLVKLWLQAREWDKTDLSSLRVLQVGGARLSAALARKIPPALGCQLQQVFGMAEGLLCLTRLDDPDEVIFHTQGRPLSPRDELRIVDADGQDVLPGETGELLVRGPYTIRSYYCAAQHNAGVFTDDGYFRSGDLVRRTAEGNIVVEGRIKEQINRAGEKIAVAEIERHLLAHPAVVDAVVIPVRDAMLGERSCAFIIAQGTELRLPDVHHFMFQRGVPRHKLPDQLECVSHWPLTTVGKINKRSLAQWAESADARRASRQYAERILPLSQPPLQIATALVRELGDTSFIVYERDDEWSIGIDALAEITVSARLMELDFGGEKRQWPYTDFARTLEQILSSLPIMGWRLYGTADFELSHLFYSLPVDESERPLLRLIIPRCEVRLRRGQAVLRTSDIENPAAWEQRIAALDSELIALDVHAADHVPVEIRQVQCADYKQQVFAAVSQIHAHEYDKVILSRTIPVSASVDIISSYLSGRKTNQPARSFLLQLRNFRSAGFCPETVVEVSGEGDVSTQPLAGTRASGTDPAMEERLRAELLSDPKEIAEHAISVRLAFDELEQICQAQTVRVDEFMQVCRRGTVQHLGSRVRGQLDSGKNCWDAFKALFPAVTASGIPKRPAIEAIARHEQNRRGLYSGCVLIADHDGMLDAALVLRSIFQEGNETWLRAGAGIVAMSLPERELEETCEKLSSVSTCLFSPRRSV</sequence>
<feature type="domain" description="AMP-binding enzyme C-terminal" evidence="5">
    <location>
        <begin position="447"/>
        <end position="522"/>
    </location>
</feature>
<dbReference type="InterPro" id="IPR045851">
    <property type="entry name" value="AMP-bd_C_sf"/>
</dbReference>
<proteinExistence type="predicted"/>
<dbReference type="Proteomes" id="UP000335415">
    <property type="component" value="Unassembled WGS sequence"/>
</dbReference>
<evidence type="ECO:0000256" key="1">
    <source>
        <dbReference type="ARBA" id="ARBA00004924"/>
    </source>
</evidence>
<dbReference type="OrthoDB" id="9803968at2"/>
<accession>A0A5J5FT73</accession>
<dbReference type="NCBIfam" id="TIGR03494">
    <property type="entry name" value="salicyl_syn"/>
    <property type="match status" value="1"/>
</dbReference>
<dbReference type="InterPro" id="IPR005801">
    <property type="entry name" value="ADC_synthase"/>
</dbReference>
<dbReference type="Gene3D" id="3.40.50.980">
    <property type="match status" value="2"/>
</dbReference>
<dbReference type="PRINTS" id="PR00095">
    <property type="entry name" value="ANTSNTHASEI"/>
</dbReference>
<gene>
    <name evidence="6" type="ORF">FJU30_20850</name>
</gene>
<dbReference type="InterPro" id="IPR019996">
    <property type="entry name" value="Salicylate_synthase"/>
</dbReference>
<comment type="pathway">
    <text evidence="1">Siderophore biosynthesis.</text>
</comment>
<reference evidence="6 7" key="1">
    <citation type="submission" date="2019-09" db="EMBL/GenBank/DDBJ databases">
        <authorList>
            <person name="Li Y."/>
        </authorList>
    </citation>
    <scope>NUCLEOTIDE SEQUENCE [LARGE SCALE GENOMIC DNA]</scope>
    <source>
        <strain evidence="6 7">L3-3HA</strain>
    </source>
</reference>
<dbReference type="InterPro" id="IPR015890">
    <property type="entry name" value="Chorismate_C"/>
</dbReference>
<dbReference type="GO" id="GO:0008909">
    <property type="term" value="F:isochorismate synthase activity"/>
    <property type="evidence" value="ECO:0007669"/>
    <property type="project" value="InterPro"/>
</dbReference>
<dbReference type="InterPro" id="IPR050237">
    <property type="entry name" value="ATP-dep_AMP-bd_enzyme"/>
</dbReference>
<protein>
    <submittedName>
        <fullName evidence="6">Salicylate synthase</fullName>
    </submittedName>
</protein>
<dbReference type="InterPro" id="IPR000873">
    <property type="entry name" value="AMP-dep_synth/lig_dom"/>
</dbReference>
<dbReference type="Gene3D" id="3.60.120.10">
    <property type="entry name" value="Anthranilate synthase"/>
    <property type="match status" value="1"/>
</dbReference>
<dbReference type="FunFam" id="3.40.50.980:FF:000003">
    <property type="entry name" value="Vibriobactin-specific 2,3-dihydroxybenzoate-AMP ligase"/>
    <property type="match status" value="1"/>
</dbReference>